<dbReference type="PROSITE" id="PS00455">
    <property type="entry name" value="AMP_BINDING"/>
    <property type="match status" value="1"/>
</dbReference>
<feature type="region of interest" description="Disordered" evidence="1">
    <location>
        <begin position="1"/>
        <end position="20"/>
    </location>
</feature>
<evidence type="ECO:0000259" key="2">
    <source>
        <dbReference type="Pfam" id="PF00501"/>
    </source>
</evidence>
<proteinExistence type="predicted"/>
<dbReference type="PANTHER" id="PTHR43767">
    <property type="entry name" value="LONG-CHAIN-FATTY-ACID--COA LIGASE"/>
    <property type="match status" value="1"/>
</dbReference>
<dbReference type="GO" id="GO:0016878">
    <property type="term" value="F:acid-thiol ligase activity"/>
    <property type="evidence" value="ECO:0007669"/>
    <property type="project" value="UniProtKB-ARBA"/>
</dbReference>
<dbReference type="Pfam" id="PF13193">
    <property type="entry name" value="AMP-binding_C"/>
    <property type="match status" value="1"/>
</dbReference>
<dbReference type="InterPro" id="IPR025110">
    <property type="entry name" value="AMP-bd_C"/>
</dbReference>
<keyword evidence="5" id="KW-1185">Reference proteome</keyword>
<dbReference type="RefSeq" id="WP_084177322.1">
    <property type="nucleotide sequence ID" value="NZ_LWLN01000001.1"/>
</dbReference>
<accession>A0A1S8ATK4</accession>
<dbReference type="PANTHER" id="PTHR43767:SF1">
    <property type="entry name" value="NONRIBOSOMAL PEPTIDE SYNTHASE PES1 (EUROFUNG)-RELATED"/>
    <property type="match status" value="1"/>
</dbReference>
<feature type="domain" description="AMP-binding enzyme C-terminal" evidence="3">
    <location>
        <begin position="468"/>
        <end position="542"/>
    </location>
</feature>
<dbReference type="InterPro" id="IPR045851">
    <property type="entry name" value="AMP-bd_C_sf"/>
</dbReference>
<dbReference type="SUPFAM" id="SSF56801">
    <property type="entry name" value="Acetyl-CoA synthetase-like"/>
    <property type="match status" value="1"/>
</dbReference>
<feature type="domain" description="AMP-dependent synthetase/ligase" evidence="2">
    <location>
        <begin position="31"/>
        <end position="418"/>
    </location>
</feature>
<dbReference type="InterPro" id="IPR000873">
    <property type="entry name" value="AMP-dep_synth/lig_dom"/>
</dbReference>
<dbReference type="STRING" id="301967.A6E15_01940"/>
<dbReference type="Pfam" id="PF00501">
    <property type="entry name" value="AMP-binding"/>
    <property type="match status" value="1"/>
</dbReference>
<dbReference type="OrthoDB" id="193284at2157"/>
<dbReference type="Gene3D" id="3.30.300.30">
    <property type="match status" value="1"/>
</dbReference>
<evidence type="ECO:0000259" key="3">
    <source>
        <dbReference type="Pfam" id="PF13193"/>
    </source>
</evidence>
<protein>
    <recommendedName>
        <fullName evidence="6">AMP-dependent synthetase</fullName>
    </recommendedName>
</protein>
<evidence type="ECO:0000313" key="4">
    <source>
        <dbReference type="EMBL" id="OLZ39819.1"/>
    </source>
</evidence>
<comment type="caution">
    <text evidence="4">The sequence shown here is derived from an EMBL/GenBank/DDBJ whole genome shotgun (WGS) entry which is preliminary data.</text>
</comment>
<dbReference type="Gene3D" id="3.40.50.12780">
    <property type="entry name" value="N-terminal domain of ligase-like"/>
    <property type="match status" value="1"/>
</dbReference>
<dbReference type="EMBL" id="LWLN01000001">
    <property type="protein sequence ID" value="OLZ39819.1"/>
    <property type="molecule type" value="Genomic_DNA"/>
</dbReference>
<dbReference type="Proteomes" id="UP000189370">
    <property type="component" value="Unassembled WGS sequence"/>
</dbReference>
<dbReference type="AlphaFoldDB" id="A0A1S8ATK4"/>
<gene>
    <name evidence="4" type="ORF">A6E15_01940</name>
</gene>
<organism evidence="4 5">
    <name type="scientific">Natrinema saccharevitans</name>
    <dbReference type="NCBI Taxonomy" id="301967"/>
    <lineage>
        <taxon>Archaea</taxon>
        <taxon>Methanobacteriati</taxon>
        <taxon>Methanobacteriota</taxon>
        <taxon>Stenosarchaea group</taxon>
        <taxon>Halobacteria</taxon>
        <taxon>Halobacteriales</taxon>
        <taxon>Natrialbaceae</taxon>
        <taxon>Natrinema</taxon>
    </lineage>
</organism>
<evidence type="ECO:0008006" key="6">
    <source>
        <dbReference type="Google" id="ProtNLM"/>
    </source>
</evidence>
<reference evidence="5" key="1">
    <citation type="submission" date="2016-04" db="EMBL/GenBank/DDBJ databases">
        <authorList>
            <person name="Chen S.-C."/>
            <person name="Lai M.-C."/>
        </authorList>
    </citation>
    <scope>NUCLEOTIDE SEQUENCE [LARGE SCALE GENOMIC DNA]</scope>
    <source>
        <strain evidence="5">AB14</strain>
    </source>
</reference>
<sequence>MVTTAPEEFPEGVSSEPAFPLGRRPLHEYVAHHADERPDAVAIDYYGAEITYSELGDAIDRFATFLDDRGYGRGDTVLLLLQNCPQYTVAYYAAQKLGMRVSPCSPLSKEHRVSYQLADGEARVAVAGDTHAGVLEAVRGETPLEEIVYARLETSLPAEPVPAIHEDVAAAIESERRPESDGVRYLDSILAETPADPPSVEVAMDDICLLQYTSGTTGLPKGCMHSYANVLFAAATSSALSERDADTRHLAVMPVFHVAGKLNAVDSPMIRGGTVVLLTRYEPEAYVEALAAHEPTNGWITTPMVREILPLIESDDREIDSLESMPVTSFGQALTEDLCEEWAETTDSEMYEASYGLTETHTRDTFTQGLDVVEEGFVGKPVYETDIVIRDWATHEPVPRGETGEITVESPSLFEGYLGKPEETEAAFHDGYVLTGDIGRLTEDGQLYFLGRRKYMIKSSGFSIAPAEVEEVLKTHPDVANAAVAGRDHETRGAAVVAAVVPVDDGFDEGELLEWAEDQLAAYKRPRDVVVLEELPVTDMGKLDREALEDVVADHS</sequence>
<dbReference type="InterPro" id="IPR042099">
    <property type="entry name" value="ANL_N_sf"/>
</dbReference>
<evidence type="ECO:0000256" key="1">
    <source>
        <dbReference type="SAM" id="MobiDB-lite"/>
    </source>
</evidence>
<dbReference type="InterPro" id="IPR020845">
    <property type="entry name" value="AMP-binding_CS"/>
</dbReference>
<evidence type="ECO:0000313" key="5">
    <source>
        <dbReference type="Proteomes" id="UP000189370"/>
    </source>
</evidence>
<dbReference type="InterPro" id="IPR050237">
    <property type="entry name" value="ATP-dep_AMP-bd_enzyme"/>
</dbReference>
<name>A0A1S8ATK4_9EURY</name>